<accession>A0A371B3B8</accession>
<evidence type="ECO:0000256" key="2">
    <source>
        <dbReference type="ARBA" id="ARBA00022741"/>
    </source>
</evidence>
<dbReference type="InterPro" id="IPR051120">
    <property type="entry name" value="ABC_AA/LPS_Transport"/>
</dbReference>
<gene>
    <name evidence="5" type="ORF">DXH78_15570</name>
</gene>
<dbReference type="EMBL" id="QRGO01000002">
    <property type="protein sequence ID" value="RDV02022.1"/>
    <property type="molecule type" value="Genomic_DNA"/>
</dbReference>
<protein>
    <submittedName>
        <fullName evidence="5">ABC transporter ATP-binding protein</fullName>
    </submittedName>
</protein>
<dbReference type="SUPFAM" id="SSF52540">
    <property type="entry name" value="P-loop containing nucleoside triphosphate hydrolases"/>
    <property type="match status" value="1"/>
</dbReference>
<dbReference type="Proteomes" id="UP000263993">
    <property type="component" value="Unassembled WGS sequence"/>
</dbReference>
<keyword evidence="2" id="KW-0547">Nucleotide-binding</keyword>
<dbReference type="InterPro" id="IPR032823">
    <property type="entry name" value="BCA_ABC_TP_C"/>
</dbReference>
<evidence type="ECO:0000313" key="6">
    <source>
        <dbReference type="Proteomes" id="UP000263993"/>
    </source>
</evidence>
<evidence type="ECO:0000256" key="1">
    <source>
        <dbReference type="ARBA" id="ARBA00022448"/>
    </source>
</evidence>
<evidence type="ECO:0000256" key="3">
    <source>
        <dbReference type="ARBA" id="ARBA00022840"/>
    </source>
</evidence>
<dbReference type="AlphaFoldDB" id="A0A371B3B8"/>
<keyword evidence="1" id="KW-0813">Transport</keyword>
<dbReference type="Pfam" id="PF00005">
    <property type="entry name" value="ABC_tran"/>
    <property type="match status" value="1"/>
</dbReference>
<dbReference type="GO" id="GO:0005886">
    <property type="term" value="C:plasma membrane"/>
    <property type="evidence" value="ECO:0007669"/>
    <property type="project" value="TreeGrafter"/>
</dbReference>
<proteinExistence type="predicted"/>
<name>A0A371B3B8_9BRAD</name>
<dbReference type="InterPro" id="IPR003439">
    <property type="entry name" value="ABC_transporter-like_ATP-bd"/>
</dbReference>
<dbReference type="Pfam" id="PF12399">
    <property type="entry name" value="BCA_ABC_TP_C"/>
    <property type="match status" value="1"/>
</dbReference>
<dbReference type="CDD" id="cd03219">
    <property type="entry name" value="ABC_Mj1267_LivG_branched"/>
    <property type="match status" value="1"/>
</dbReference>
<organism evidence="5 6">
    <name type="scientific">Undibacter mobilis</name>
    <dbReference type="NCBI Taxonomy" id="2292256"/>
    <lineage>
        <taxon>Bacteria</taxon>
        <taxon>Pseudomonadati</taxon>
        <taxon>Pseudomonadota</taxon>
        <taxon>Alphaproteobacteria</taxon>
        <taxon>Hyphomicrobiales</taxon>
        <taxon>Nitrobacteraceae</taxon>
        <taxon>Undibacter</taxon>
    </lineage>
</organism>
<reference evidence="6" key="1">
    <citation type="submission" date="2018-08" db="EMBL/GenBank/DDBJ databases">
        <authorList>
            <person name="Kim S.-J."/>
            <person name="Jung G.-Y."/>
        </authorList>
    </citation>
    <scope>NUCLEOTIDE SEQUENCE [LARGE SCALE GENOMIC DNA]</scope>
    <source>
        <strain evidence="6">GY_H</strain>
    </source>
</reference>
<dbReference type="OrthoDB" id="9780942at2"/>
<keyword evidence="3 5" id="KW-0067">ATP-binding</keyword>
<sequence length="252" mass="27473">MAHNNYALQLDGLSKRFGHFLAVNNVSLNVREFGIHGIIGPNGAGKTTVFNLLTKFLSPTSGSIQFQGKDITNLTPVAVARQGIIRSFQISAVFPNLTVLQNIEVALQRKAGLASQFWRSRKVLDRLRDRSFELLGAVKLEKFAGVEAKSLPYGRKRTLEIATTLAMEPKLLLLDEPMAGVGHEDIASISDLIRSLSNRHAIIMIEHNLSVVATICDQITVLARGEVIAEGPYSEVSRNPAVREAYIGGADA</sequence>
<feature type="domain" description="ABC transporter" evidence="4">
    <location>
        <begin position="8"/>
        <end position="249"/>
    </location>
</feature>
<evidence type="ECO:0000259" key="4">
    <source>
        <dbReference type="PROSITE" id="PS50893"/>
    </source>
</evidence>
<comment type="caution">
    <text evidence="5">The sequence shown here is derived from an EMBL/GenBank/DDBJ whole genome shotgun (WGS) entry which is preliminary data.</text>
</comment>
<dbReference type="InterPro" id="IPR027417">
    <property type="entry name" value="P-loop_NTPase"/>
</dbReference>
<dbReference type="FunFam" id="3.40.50.300:FF:000421">
    <property type="entry name" value="Branched-chain amino acid ABC transporter ATP-binding protein"/>
    <property type="match status" value="1"/>
</dbReference>
<dbReference type="PROSITE" id="PS50893">
    <property type="entry name" value="ABC_TRANSPORTER_2"/>
    <property type="match status" value="1"/>
</dbReference>
<dbReference type="GO" id="GO:0016887">
    <property type="term" value="F:ATP hydrolysis activity"/>
    <property type="evidence" value="ECO:0007669"/>
    <property type="project" value="InterPro"/>
</dbReference>
<keyword evidence="6" id="KW-1185">Reference proteome</keyword>
<dbReference type="PANTHER" id="PTHR45772">
    <property type="entry name" value="CONSERVED COMPONENT OF ABC TRANSPORTER FOR NATURAL AMINO ACIDS-RELATED"/>
    <property type="match status" value="1"/>
</dbReference>
<dbReference type="PANTHER" id="PTHR45772:SF3">
    <property type="entry name" value="ABC TRANSPORTER ATP-BINDING PROTEIN"/>
    <property type="match status" value="1"/>
</dbReference>
<dbReference type="RefSeq" id="WP_115518143.1">
    <property type="nucleotide sequence ID" value="NZ_QRGO01000002.1"/>
</dbReference>
<evidence type="ECO:0000313" key="5">
    <source>
        <dbReference type="EMBL" id="RDV02022.1"/>
    </source>
</evidence>
<dbReference type="GO" id="GO:0005524">
    <property type="term" value="F:ATP binding"/>
    <property type="evidence" value="ECO:0007669"/>
    <property type="project" value="UniProtKB-KW"/>
</dbReference>
<dbReference type="Gene3D" id="3.40.50.300">
    <property type="entry name" value="P-loop containing nucleotide triphosphate hydrolases"/>
    <property type="match status" value="1"/>
</dbReference>